<feature type="transmembrane region" description="Helical" evidence="2">
    <location>
        <begin position="60"/>
        <end position="77"/>
    </location>
</feature>
<reference evidence="4 6" key="1">
    <citation type="submission" date="2018-06" db="EMBL/GenBank/DDBJ databases">
        <authorList>
            <consortium name="Pathogen Informatics"/>
            <person name="Doyle S."/>
        </authorList>
    </citation>
    <scope>NUCLEOTIDE SEQUENCE [LARGE SCALE GENOMIC DNA]</scope>
    <source>
        <strain evidence="4 6">NCTC11159</strain>
    </source>
</reference>
<comment type="catalytic activity">
    <reaction evidence="1">
        <text>a 1,2-diacyl-sn-glycero-3-phospho-(1'-sn-glycero-3'-phosphate) + H2O = a 1,2-diacyl-sn-glycero-3-phospho-(1'-sn-glycerol) + phosphate</text>
        <dbReference type="Rhea" id="RHEA:33751"/>
        <dbReference type="ChEBI" id="CHEBI:15377"/>
        <dbReference type="ChEBI" id="CHEBI:43474"/>
        <dbReference type="ChEBI" id="CHEBI:60110"/>
        <dbReference type="ChEBI" id="CHEBI:64716"/>
        <dbReference type="EC" id="3.1.3.27"/>
    </reaction>
</comment>
<accession>A0A377Q9E0</accession>
<comment type="pathway">
    <text evidence="1">Phospholipid metabolism; phosphatidylglycerol biosynthesis; phosphatidylglycerol from CDP-diacylglycerol: step 2/2.</text>
</comment>
<keyword evidence="1 2" id="KW-0472">Membrane</keyword>
<evidence type="ECO:0000259" key="3">
    <source>
        <dbReference type="Pfam" id="PF04608"/>
    </source>
</evidence>
<evidence type="ECO:0000256" key="2">
    <source>
        <dbReference type="SAM" id="Phobius"/>
    </source>
</evidence>
<dbReference type="RefSeq" id="WP_115227538.1">
    <property type="nucleotide sequence ID" value="NZ_CAWOLO010000003.1"/>
</dbReference>
<keyword evidence="1 2" id="KW-0812">Transmembrane</keyword>
<dbReference type="GO" id="GO:0046872">
    <property type="term" value="F:metal ion binding"/>
    <property type="evidence" value="ECO:0007669"/>
    <property type="project" value="UniProtKB-KW"/>
</dbReference>
<dbReference type="GO" id="GO:0006655">
    <property type="term" value="P:phosphatidylglycerol biosynthetic process"/>
    <property type="evidence" value="ECO:0007669"/>
    <property type="project" value="UniProtKB-UniPathway"/>
</dbReference>
<keyword evidence="1" id="KW-1003">Cell membrane</keyword>
<dbReference type="CDD" id="cd06971">
    <property type="entry name" value="PgpA"/>
    <property type="match status" value="1"/>
</dbReference>
<sequence>MSHKQAPLVRPTWRFLFVHPAHFIAFGFGSGLAKKAPGTFGTIAALPLFALLMQWLSPQAIAWFCLPVFVIGCWASEVTGKTLGVHDYGGIVIDEIVAMWLVLLFVPVTVLGWGLAFALFRVFDILKPWPICWFDLRVPGGIGVMIDDILAGAYAVLALLLIQHFYSLA</sequence>
<dbReference type="InterPro" id="IPR036681">
    <property type="entry name" value="PgpA-like_sf"/>
</dbReference>
<keyword evidence="1" id="KW-0443">Lipid metabolism</keyword>
<keyword evidence="1" id="KW-0595">Phospholipid degradation</keyword>
<keyword evidence="1" id="KW-0460">Magnesium</keyword>
<dbReference type="SUPFAM" id="SSF101307">
    <property type="entry name" value="YutG-like"/>
    <property type="match status" value="1"/>
</dbReference>
<evidence type="ECO:0000313" key="7">
    <source>
        <dbReference type="Proteomes" id="UP000295794"/>
    </source>
</evidence>
<evidence type="ECO:0000256" key="1">
    <source>
        <dbReference type="PIRNR" id="PIRNR006162"/>
    </source>
</evidence>
<dbReference type="GO" id="GO:0005886">
    <property type="term" value="C:plasma membrane"/>
    <property type="evidence" value="ECO:0007669"/>
    <property type="project" value="UniProtKB-SubCell"/>
</dbReference>
<organism evidence="4 6">
    <name type="scientific">Iodobacter fluviatilis</name>
    <dbReference type="NCBI Taxonomy" id="537"/>
    <lineage>
        <taxon>Bacteria</taxon>
        <taxon>Pseudomonadati</taxon>
        <taxon>Pseudomonadota</taxon>
        <taxon>Betaproteobacteria</taxon>
        <taxon>Neisseriales</taxon>
        <taxon>Chitinibacteraceae</taxon>
        <taxon>Iodobacter</taxon>
    </lineage>
</organism>
<comment type="subcellular location">
    <subcellularLocation>
        <location evidence="1">Cell inner membrane</location>
        <topology evidence="1">Multi-pass membrane protein</topology>
    </subcellularLocation>
</comment>
<proteinExistence type="predicted"/>
<evidence type="ECO:0000313" key="5">
    <source>
        <dbReference type="EMBL" id="TCU88611.1"/>
    </source>
</evidence>
<keyword evidence="1" id="KW-0479">Metal-binding</keyword>
<gene>
    <name evidence="4" type="primary">pgpA</name>
    <name evidence="5" type="ORF">EV682_103195</name>
    <name evidence="4" type="ORF">NCTC11159_02390</name>
</gene>
<dbReference type="GO" id="GO:0008962">
    <property type="term" value="F:phosphatidylglycerophosphatase activity"/>
    <property type="evidence" value="ECO:0007669"/>
    <property type="project" value="UniProtKB-EC"/>
</dbReference>
<reference evidence="5 7" key="2">
    <citation type="submission" date="2019-03" db="EMBL/GenBank/DDBJ databases">
        <title>Genomic Encyclopedia of Type Strains, Phase IV (KMG-IV): sequencing the most valuable type-strain genomes for metagenomic binning, comparative biology and taxonomic classification.</title>
        <authorList>
            <person name="Goeker M."/>
        </authorList>
    </citation>
    <scope>NUCLEOTIDE SEQUENCE [LARGE SCALE GENOMIC DNA]</scope>
    <source>
        <strain evidence="5 7">DSM 3764</strain>
    </source>
</reference>
<dbReference type="InterPro" id="IPR026037">
    <property type="entry name" value="PgpA"/>
</dbReference>
<dbReference type="EC" id="3.1.3.27" evidence="1"/>
<protein>
    <recommendedName>
        <fullName evidence="1">Phosphatidylglycerophosphatase A</fullName>
        <ecNumber evidence="1">3.1.3.27</ecNumber>
    </recommendedName>
    <alternativeName>
        <fullName evidence="1">Phosphatidylglycerolphosphate phosphatase A</fullName>
    </alternativeName>
</protein>
<dbReference type="GO" id="GO:0009395">
    <property type="term" value="P:phospholipid catabolic process"/>
    <property type="evidence" value="ECO:0007669"/>
    <property type="project" value="UniProtKB-KW"/>
</dbReference>
<feature type="transmembrane region" description="Helical" evidence="2">
    <location>
        <begin position="12"/>
        <end position="30"/>
    </location>
</feature>
<feature type="transmembrane region" description="Helical" evidence="2">
    <location>
        <begin position="97"/>
        <end position="123"/>
    </location>
</feature>
<keyword evidence="1" id="KW-1208">Phospholipid metabolism</keyword>
<keyword evidence="1 4" id="KW-0378">Hydrolase</keyword>
<dbReference type="PANTHER" id="PTHR36305:SF1">
    <property type="entry name" value="PHOSPHATIDYLGLYCEROPHOSPHATASE A"/>
    <property type="match status" value="1"/>
</dbReference>
<comment type="function">
    <text evidence="1">Lipid phosphatase which dephosphorylates phosphatidylglycerophosphate (PGP) to phosphatidylglycerol (PG).</text>
</comment>
<keyword evidence="1" id="KW-0997">Cell inner membrane</keyword>
<dbReference type="PIRSF" id="PIRSF006162">
    <property type="entry name" value="PgpA"/>
    <property type="match status" value="1"/>
</dbReference>
<dbReference type="Proteomes" id="UP000255108">
    <property type="component" value="Unassembled WGS sequence"/>
</dbReference>
<feature type="transmembrane region" description="Helical" evidence="2">
    <location>
        <begin position="36"/>
        <end position="53"/>
    </location>
</feature>
<dbReference type="OrthoDB" id="9804091at2"/>
<keyword evidence="7" id="KW-1185">Reference proteome</keyword>
<keyword evidence="2" id="KW-1133">Transmembrane helix</keyword>
<comment type="cofactor">
    <cofactor evidence="1">
        <name>Mg(2+)</name>
        <dbReference type="ChEBI" id="CHEBI:18420"/>
    </cofactor>
</comment>
<dbReference type="EMBL" id="SMBT01000003">
    <property type="protein sequence ID" value="TCU88611.1"/>
    <property type="molecule type" value="Genomic_DNA"/>
</dbReference>
<evidence type="ECO:0000313" key="4">
    <source>
        <dbReference type="EMBL" id="STQ91318.1"/>
    </source>
</evidence>
<dbReference type="InterPro" id="IPR007686">
    <property type="entry name" value="YutG/PgpA"/>
</dbReference>
<name>A0A377Q9E0_9NEIS</name>
<evidence type="ECO:0000313" key="6">
    <source>
        <dbReference type="Proteomes" id="UP000255108"/>
    </source>
</evidence>
<dbReference type="Proteomes" id="UP000295794">
    <property type="component" value="Unassembled WGS sequence"/>
</dbReference>
<dbReference type="UniPathway" id="UPA00084">
    <property type="reaction ID" value="UER00504"/>
</dbReference>
<dbReference type="PANTHER" id="PTHR36305">
    <property type="entry name" value="PHOSPHATIDYLGLYCEROPHOSPHATASE A"/>
    <property type="match status" value="1"/>
</dbReference>
<feature type="domain" description="YutG/PgpA" evidence="3">
    <location>
        <begin position="24"/>
        <end position="162"/>
    </location>
</feature>
<dbReference type="Pfam" id="PF04608">
    <property type="entry name" value="PgpA"/>
    <property type="match status" value="1"/>
</dbReference>
<dbReference type="AlphaFoldDB" id="A0A377Q9E0"/>
<feature type="transmembrane region" description="Helical" evidence="2">
    <location>
        <begin position="144"/>
        <end position="166"/>
    </location>
</feature>
<dbReference type="EMBL" id="UGHR01000001">
    <property type="protein sequence ID" value="STQ91318.1"/>
    <property type="molecule type" value="Genomic_DNA"/>
</dbReference>
<keyword evidence="1" id="KW-0442">Lipid degradation</keyword>